<dbReference type="Gene3D" id="1.10.510.10">
    <property type="entry name" value="Transferase(Phosphotransferase) domain 1"/>
    <property type="match status" value="1"/>
</dbReference>
<accession>F8AN97</accession>
<dbReference type="HOGENOM" id="CLU_095575_1_0_2"/>
<dbReference type="KEGG" id="mok:Metok_0162"/>
<reference evidence="2" key="1">
    <citation type="submission" date="2011-05" db="EMBL/GenBank/DDBJ databases">
        <title>Complete sequence of chromosome of Methanothermococcus okinawensis IH1.</title>
        <authorList>
            <consortium name="US DOE Joint Genome Institute"/>
            <person name="Lucas S."/>
            <person name="Han J."/>
            <person name="Lapidus A."/>
            <person name="Cheng J.-F."/>
            <person name="Goodwin L."/>
            <person name="Pitluck S."/>
            <person name="Peters L."/>
            <person name="Mikhailova N."/>
            <person name="Held B."/>
            <person name="Han C."/>
            <person name="Tapia R."/>
            <person name="Land M."/>
            <person name="Hauser L."/>
            <person name="Kyrpides N."/>
            <person name="Ivanova N."/>
            <person name="Pagani I."/>
            <person name="Sieprawska-Lupa M."/>
            <person name="Takai K."/>
            <person name="Miyazaki J."/>
            <person name="Whitman W."/>
            <person name="Woyke T."/>
        </authorList>
    </citation>
    <scope>NUCLEOTIDE SEQUENCE</scope>
    <source>
        <strain evidence="2">IH1</strain>
    </source>
</reference>
<keyword evidence="2" id="KW-0808">Transferase</keyword>
<sequence>MDINKNNANKYSDICNKYNDKYNNIDNLNAIKKFKNHPIICNLVDWNMLNKILKENNIRLIDFVGKGHRGVVFKGLMDDKLVAIKVPRLGAKNTIYHEGNILKEINKFGVAPIVYNFSEDFLIMEFADGITLKDYMNQNDIDKKELLCIIEETLRQCLRLDLHKIDHTEIQGGKHIIVNRNDNKNINKIYIIDFDKAKKRRAHNFTSAMALFFGKCYMANKVKEILNISEDEERYIMELVKLYKKIVLR</sequence>
<keyword evidence="2" id="KW-0418">Kinase</keyword>
<dbReference type="RefSeq" id="WP_013866342.1">
    <property type="nucleotide sequence ID" value="NC_015636.1"/>
</dbReference>
<dbReference type="Proteomes" id="UP000009296">
    <property type="component" value="Chromosome"/>
</dbReference>
<evidence type="ECO:0000313" key="3">
    <source>
        <dbReference type="Proteomes" id="UP000009296"/>
    </source>
</evidence>
<dbReference type="EMBL" id="CP002792">
    <property type="protein sequence ID" value="AEH06156.1"/>
    <property type="molecule type" value="Genomic_DNA"/>
</dbReference>
<evidence type="ECO:0000313" key="2">
    <source>
        <dbReference type="EMBL" id="AEH06156.1"/>
    </source>
</evidence>
<dbReference type="InterPro" id="IPR011009">
    <property type="entry name" value="Kinase-like_dom_sf"/>
</dbReference>
<dbReference type="GO" id="GO:0004674">
    <property type="term" value="F:protein serine/threonine kinase activity"/>
    <property type="evidence" value="ECO:0007669"/>
    <property type="project" value="UniProtKB-KW"/>
</dbReference>
<keyword evidence="2" id="KW-0723">Serine/threonine-protein kinase</keyword>
<protein>
    <submittedName>
        <fullName evidence="2">Serine/threonine protein kinase</fullName>
    </submittedName>
</protein>
<gene>
    <name evidence="2" type="ordered locus">Metok_0162</name>
</gene>
<dbReference type="eggNOG" id="arCOG01182">
    <property type="taxonomic scope" value="Archaea"/>
</dbReference>
<dbReference type="STRING" id="647113.Metok_0162"/>
<keyword evidence="3" id="KW-1185">Reference proteome</keyword>
<dbReference type="InterPro" id="IPR000719">
    <property type="entry name" value="Prot_kinase_dom"/>
</dbReference>
<dbReference type="AlphaFoldDB" id="F8AN97"/>
<dbReference type="PROSITE" id="PS50011">
    <property type="entry name" value="PROTEIN_KINASE_DOM"/>
    <property type="match status" value="1"/>
</dbReference>
<dbReference type="SUPFAM" id="SSF56112">
    <property type="entry name" value="Protein kinase-like (PK-like)"/>
    <property type="match status" value="1"/>
</dbReference>
<organism evidence="2 3">
    <name type="scientific">Methanothermococcus okinawensis (strain DSM 14208 / JCM 11175 / IH1)</name>
    <dbReference type="NCBI Taxonomy" id="647113"/>
    <lineage>
        <taxon>Archaea</taxon>
        <taxon>Methanobacteriati</taxon>
        <taxon>Methanobacteriota</taxon>
        <taxon>Methanomada group</taxon>
        <taxon>Methanococci</taxon>
        <taxon>Methanococcales</taxon>
        <taxon>Methanococcaceae</taxon>
        <taxon>Methanothermococcus</taxon>
    </lineage>
</organism>
<dbReference type="GeneID" id="10772279"/>
<proteinExistence type="predicted"/>
<evidence type="ECO:0000259" key="1">
    <source>
        <dbReference type="PROSITE" id="PS50011"/>
    </source>
</evidence>
<name>F8AN97_METOI</name>
<dbReference type="GO" id="GO:0005524">
    <property type="term" value="F:ATP binding"/>
    <property type="evidence" value="ECO:0007669"/>
    <property type="project" value="InterPro"/>
</dbReference>
<feature type="domain" description="Protein kinase" evidence="1">
    <location>
        <begin position="58"/>
        <end position="249"/>
    </location>
</feature>